<reference evidence="1" key="2">
    <citation type="journal article" date="2015" name="Data Brief">
        <title>Shoot transcriptome of the giant reed, Arundo donax.</title>
        <authorList>
            <person name="Barrero R.A."/>
            <person name="Guerrero F.D."/>
            <person name="Moolhuijzen P."/>
            <person name="Goolsby J.A."/>
            <person name="Tidwell J."/>
            <person name="Bellgard S.E."/>
            <person name="Bellgard M.I."/>
        </authorList>
    </citation>
    <scope>NUCLEOTIDE SEQUENCE</scope>
    <source>
        <tissue evidence="1">Shoot tissue taken approximately 20 cm above the soil surface</tissue>
    </source>
</reference>
<protein>
    <submittedName>
        <fullName evidence="1">An1</fullName>
    </submittedName>
</protein>
<evidence type="ECO:0000313" key="1">
    <source>
        <dbReference type="EMBL" id="JAE35676.1"/>
    </source>
</evidence>
<dbReference type="Gene3D" id="1.10.600.10">
    <property type="entry name" value="Farnesyl Diphosphate Synthase"/>
    <property type="match status" value="1"/>
</dbReference>
<name>A0A0A9HLE8_ARUDO</name>
<reference evidence="1" key="1">
    <citation type="submission" date="2014-09" db="EMBL/GenBank/DDBJ databases">
        <authorList>
            <person name="Magalhaes I.L.F."/>
            <person name="Oliveira U."/>
            <person name="Santos F.R."/>
            <person name="Vidigal T.H.D.A."/>
            <person name="Brescovit A.D."/>
            <person name="Santos A.J."/>
        </authorList>
    </citation>
    <scope>NUCLEOTIDE SEQUENCE</scope>
    <source>
        <tissue evidence="1">Shoot tissue taken approximately 20 cm above the soil surface</tissue>
    </source>
</reference>
<dbReference type="GO" id="GO:0010333">
    <property type="term" value="F:terpene synthase activity"/>
    <property type="evidence" value="ECO:0007669"/>
    <property type="project" value="InterPro"/>
</dbReference>
<dbReference type="GO" id="GO:0000287">
    <property type="term" value="F:magnesium ion binding"/>
    <property type="evidence" value="ECO:0007669"/>
    <property type="project" value="TreeGrafter"/>
</dbReference>
<accession>A0A0A9HLE8</accession>
<dbReference type="InterPro" id="IPR008949">
    <property type="entry name" value="Isoprenoid_synthase_dom_sf"/>
</dbReference>
<dbReference type="GO" id="GO:0009507">
    <property type="term" value="C:chloroplast"/>
    <property type="evidence" value="ECO:0007669"/>
    <property type="project" value="TreeGrafter"/>
</dbReference>
<dbReference type="InterPro" id="IPR050148">
    <property type="entry name" value="Terpene_synthase-like"/>
</dbReference>
<dbReference type="GO" id="GO:0009686">
    <property type="term" value="P:gibberellin biosynthetic process"/>
    <property type="evidence" value="ECO:0007669"/>
    <property type="project" value="TreeGrafter"/>
</dbReference>
<dbReference type="EMBL" id="GBRH01162220">
    <property type="protein sequence ID" value="JAE35676.1"/>
    <property type="molecule type" value="Transcribed_RNA"/>
</dbReference>
<proteinExistence type="predicted"/>
<dbReference type="AlphaFoldDB" id="A0A0A9HLE8"/>
<sequence>MKKTNNEEENYNLPSGMEARYMVHDMQTCLLLVHIIEICAGRIDEAASMINKESHWFIQLTCSICDNLNHKMSLSQDAENNEATINCINKEIELDMQELAQSLLRLDEKTNNSKTKQTLWAVVKSSYYATHCPPYVMNRHVSRVIFEPV</sequence>
<dbReference type="PANTHER" id="PTHR31739">
    <property type="entry name" value="ENT-COPALYL DIPHOSPHATE SYNTHASE, CHLOROPLASTIC"/>
    <property type="match status" value="1"/>
</dbReference>
<dbReference type="PANTHER" id="PTHR31739:SF45">
    <property type="entry name" value="ENT-COPALYL DIPHOSPHATE SYNTHASE AN1, CHLOROPLASTIC"/>
    <property type="match status" value="1"/>
</dbReference>
<organism evidence="1">
    <name type="scientific">Arundo donax</name>
    <name type="common">Giant reed</name>
    <name type="synonym">Donax arundinaceus</name>
    <dbReference type="NCBI Taxonomy" id="35708"/>
    <lineage>
        <taxon>Eukaryota</taxon>
        <taxon>Viridiplantae</taxon>
        <taxon>Streptophyta</taxon>
        <taxon>Embryophyta</taxon>
        <taxon>Tracheophyta</taxon>
        <taxon>Spermatophyta</taxon>
        <taxon>Magnoliopsida</taxon>
        <taxon>Liliopsida</taxon>
        <taxon>Poales</taxon>
        <taxon>Poaceae</taxon>
        <taxon>PACMAD clade</taxon>
        <taxon>Arundinoideae</taxon>
        <taxon>Arundineae</taxon>
        <taxon>Arundo</taxon>
    </lineage>
</organism>